<evidence type="ECO:0000259" key="1">
    <source>
        <dbReference type="Pfam" id="PF12680"/>
    </source>
</evidence>
<dbReference type="EMBL" id="JBHSXN010000003">
    <property type="protein sequence ID" value="MFC6954205.1"/>
    <property type="molecule type" value="Genomic_DNA"/>
</dbReference>
<comment type="caution">
    <text evidence="2">The sequence shown here is derived from an EMBL/GenBank/DDBJ whole genome shotgun (WGS) entry which is preliminary data.</text>
</comment>
<name>A0ABD5VFC4_9EURY</name>
<evidence type="ECO:0000313" key="3">
    <source>
        <dbReference type="Proteomes" id="UP001596395"/>
    </source>
</evidence>
<sequence length="136" mass="15142">MSVDVAKRYFELMDSADAGTDDVMELYGEDPVVHSSRAGVVRGLADIRQFYDDNAEFFTGGEHHMTNFHQDGSTVICEGYLDGETTVGREANGVPLCDVMEFNDDDEIVAFRAYLDYRGYVDELPADVPNVRAEAE</sequence>
<protein>
    <submittedName>
        <fullName evidence="2">Nuclear transport factor 2 family protein</fullName>
    </submittedName>
</protein>
<dbReference type="Gene3D" id="3.10.450.50">
    <property type="match status" value="1"/>
</dbReference>
<dbReference type="Pfam" id="PF12680">
    <property type="entry name" value="SnoaL_2"/>
    <property type="match status" value="1"/>
</dbReference>
<dbReference type="InterPro" id="IPR032710">
    <property type="entry name" value="NTF2-like_dom_sf"/>
</dbReference>
<dbReference type="SUPFAM" id="SSF54427">
    <property type="entry name" value="NTF2-like"/>
    <property type="match status" value="1"/>
</dbReference>
<dbReference type="Proteomes" id="UP001596395">
    <property type="component" value="Unassembled WGS sequence"/>
</dbReference>
<proteinExistence type="predicted"/>
<reference evidence="2 3" key="1">
    <citation type="journal article" date="2019" name="Int. J. Syst. Evol. Microbiol.">
        <title>The Global Catalogue of Microorganisms (GCM) 10K type strain sequencing project: providing services to taxonomists for standard genome sequencing and annotation.</title>
        <authorList>
            <consortium name="The Broad Institute Genomics Platform"/>
            <consortium name="The Broad Institute Genome Sequencing Center for Infectious Disease"/>
            <person name="Wu L."/>
            <person name="Ma J."/>
        </authorList>
    </citation>
    <scope>NUCLEOTIDE SEQUENCE [LARGE SCALE GENOMIC DNA]</scope>
    <source>
        <strain evidence="2 3">GX26</strain>
    </source>
</reference>
<organism evidence="2 3">
    <name type="scientific">Halorubellus litoreus</name>
    <dbReference type="NCBI Taxonomy" id="755308"/>
    <lineage>
        <taxon>Archaea</taxon>
        <taxon>Methanobacteriati</taxon>
        <taxon>Methanobacteriota</taxon>
        <taxon>Stenosarchaea group</taxon>
        <taxon>Halobacteria</taxon>
        <taxon>Halobacteriales</taxon>
        <taxon>Halorubellaceae</taxon>
        <taxon>Halorubellus</taxon>
    </lineage>
</organism>
<evidence type="ECO:0000313" key="2">
    <source>
        <dbReference type="EMBL" id="MFC6954205.1"/>
    </source>
</evidence>
<dbReference type="InterPro" id="IPR037401">
    <property type="entry name" value="SnoaL-like"/>
</dbReference>
<dbReference type="RefSeq" id="WP_336351160.1">
    <property type="nucleotide sequence ID" value="NZ_JAZAQL010000003.1"/>
</dbReference>
<gene>
    <name evidence="2" type="ORF">ACFQGB_15185</name>
</gene>
<feature type="domain" description="SnoaL-like" evidence="1">
    <location>
        <begin position="7"/>
        <end position="110"/>
    </location>
</feature>
<accession>A0ABD5VFC4</accession>
<keyword evidence="3" id="KW-1185">Reference proteome</keyword>
<dbReference type="AlphaFoldDB" id="A0ABD5VFC4"/>